<evidence type="ECO:0000313" key="2">
    <source>
        <dbReference type="Proteomes" id="UP000053144"/>
    </source>
</evidence>
<dbReference type="EMBL" id="CM003373">
    <property type="protein sequence ID" value="KOM37161.1"/>
    <property type="molecule type" value="Genomic_DNA"/>
</dbReference>
<reference evidence="2" key="1">
    <citation type="journal article" date="2015" name="Proc. Natl. Acad. Sci. U.S.A.">
        <title>Genome sequencing of adzuki bean (Vigna angularis) provides insight into high starch and low fat accumulation and domestication.</title>
        <authorList>
            <person name="Yang K."/>
            <person name="Tian Z."/>
            <person name="Chen C."/>
            <person name="Luo L."/>
            <person name="Zhao B."/>
            <person name="Wang Z."/>
            <person name="Yu L."/>
            <person name="Li Y."/>
            <person name="Sun Y."/>
            <person name="Li W."/>
            <person name="Chen Y."/>
            <person name="Li Y."/>
            <person name="Zhang Y."/>
            <person name="Ai D."/>
            <person name="Zhao J."/>
            <person name="Shang C."/>
            <person name="Ma Y."/>
            <person name="Wu B."/>
            <person name="Wang M."/>
            <person name="Gao L."/>
            <person name="Sun D."/>
            <person name="Zhang P."/>
            <person name="Guo F."/>
            <person name="Wang W."/>
            <person name="Li Y."/>
            <person name="Wang J."/>
            <person name="Varshney R.K."/>
            <person name="Wang J."/>
            <person name="Ling H.Q."/>
            <person name="Wan P."/>
        </authorList>
    </citation>
    <scope>NUCLEOTIDE SEQUENCE</scope>
    <source>
        <strain evidence="2">cv. Jingnong 6</strain>
    </source>
</reference>
<evidence type="ECO:0000313" key="1">
    <source>
        <dbReference type="EMBL" id="KOM37161.1"/>
    </source>
</evidence>
<gene>
    <name evidence="1" type="ORF">LR48_Vigan03g054200</name>
</gene>
<dbReference type="AlphaFoldDB" id="A0A0L9U314"/>
<accession>A0A0L9U314</accession>
<organism evidence="1 2">
    <name type="scientific">Phaseolus angularis</name>
    <name type="common">Azuki bean</name>
    <name type="synonym">Vigna angularis</name>
    <dbReference type="NCBI Taxonomy" id="3914"/>
    <lineage>
        <taxon>Eukaryota</taxon>
        <taxon>Viridiplantae</taxon>
        <taxon>Streptophyta</taxon>
        <taxon>Embryophyta</taxon>
        <taxon>Tracheophyta</taxon>
        <taxon>Spermatophyta</taxon>
        <taxon>Magnoliopsida</taxon>
        <taxon>eudicotyledons</taxon>
        <taxon>Gunneridae</taxon>
        <taxon>Pentapetalae</taxon>
        <taxon>rosids</taxon>
        <taxon>fabids</taxon>
        <taxon>Fabales</taxon>
        <taxon>Fabaceae</taxon>
        <taxon>Papilionoideae</taxon>
        <taxon>50 kb inversion clade</taxon>
        <taxon>NPAAA clade</taxon>
        <taxon>indigoferoid/millettioid clade</taxon>
        <taxon>Phaseoleae</taxon>
        <taxon>Vigna</taxon>
    </lineage>
</organism>
<protein>
    <submittedName>
        <fullName evidence="1">Uncharacterized protein</fullName>
    </submittedName>
</protein>
<sequence>MALCIMMEARFLRGLEKKICSGVNWHYELGLHVARDVVLVARCGTHSDEEGDVGGCYGGQTMGTCCVALVCFVVGSWRRDSR</sequence>
<dbReference type="Gramene" id="KOM37161">
    <property type="protein sequence ID" value="KOM37161"/>
    <property type="gene ID" value="LR48_Vigan03g054200"/>
</dbReference>
<proteinExistence type="predicted"/>
<dbReference type="Proteomes" id="UP000053144">
    <property type="component" value="Chromosome 3"/>
</dbReference>
<name>A0A0L9U314_PHAAN</name>